<dbReference type="CDD" id="cd00038">
    <property type="entry name" value="CAP_ED"/>
    <property type="match status" value="1"/>
</dbReference>
<feature type="domain" description="EAL" evidence="2">
    <location>
        <begin position="140"/>
        <end position="401"/>
    </location>
</feature>
<evidence type="ECO:0008006" key="5">
    <source>
        <dbReference type="Google" id="ProtNLM"/>
    </source>
</evidence>
<protein>
    <recommendedName>
        <fullName evidence="5">Cyclic nucleotide-binding protein</fullName>
    </recommendedName>
</protein>
<dbReference type="SUPFAM" id="SSF51206">
    <property type="entry name" value="cAMP-binding domain-like"/>
    <property type="match status" value="1"/>
</dbReference>
<dbReference type="InterPro" id="IPR050706">
    <property type="entry name" value="Cyclic-di-GMP_PDE-like"/>
</dbReference>
<dbReference type="RefSeq" id="WP_238244746.1">
    <property type="nucleotide sequence ID" value="NZ_BPQP01000041.1"/>
</dbReference>
<dbReference type="PANTHER" id="PTHR33121">
    <property type="entry name" value="CYCLIC DI-GMP PHOSPHODIESTERASE PDEF"/>
    <property type="match status" value="1"/>
</dbReference>
<dbReference type="CDD" id="cd01948">
    <property type="entry name" value="EAL"/>
    <property type="match status" value="1"/>
</dbReference>
<accession>A0ABQ4RZK3</accession>
<evidence type="ECO:0000313" key="3">
    <source>
        <dbReference type="EMBL" id="GJD95602.1"/>
    </source>
</evidence>
<dbReference type="Pfam" id="PF00563">
    <property type="entry name" value="EAL"/>
    <property type="match status" value="1"/>
</dbReference>
<dbReference type="Gene3D" id="3.20.20.450">
    <property type="entry name" value="EAL domain"/>
    <property type="match status" value="1"/>
</dbReference>
<proteinExistence type="predicted"/>
<dbReference type="EMBL" id="BPQP01000041">
    <property type="protein sequence ID" value="GJD95602.1"/>
    <property type="molecule type" value="Genomic_DNA"/>
</dbReference>
<dbReference type="InterPro" id="IPR014710">
    <property type="entry name" value="RmlC-like_jellyroll"/>
</dbReference>
<sequence>MSDAYARVILPAGSPLFEEGEAGRAAYLIVEGGIEIFLRREGGEVRLATRGAGEIVGEMALLDAGPRSASARAASDCSLIPITEDQIRYRTSQLDPILRMFLGVVLARYRDLMPLLNRSGPGSDLAAGTAPVGSNAAIARLMMERDLRRGLEAGELELFFQPIVRLASGSIAGFEALMRWRHPERGLVPPIEFIPVAEESGLIVEITQWALSEVGRVLPEIMRAALHNVAELEGPPFMSVNVSGHDLALVGFPATIADMLARTGLAPESLKIEITESILMHDPAKAAQALELCRESGMGIAIDDFGTGYSSLSYLTNLPITTLKVDRAFVQAMMREPRSRKVVQTILRLADELGIPVVAEGIEAEAEAEALVAMGCAFGQGYLFGRPTPLPETLTLTRAWRRDRRLGPAFPSAARA</sequence>
<evidence type="ECO:0000259" key="1">
    <source>
        <dbReference type="PROSITE" id="PS50042"/>
    </source>
</evidence>
<reference evidence="3" key="2">
    <citation type="submission" date="2021-08" db="EMBL/GenBank/DDBJ databases">
        <authorList>
            <person name="Tani A."/>
            <person name="Ola A."/>
            <person name="Ogura Y."/>
            <person name="Katsura K."/>
            <person name="Hayashi T."/>
        </authorList>
    </citation>
    <scope>NUCLEOTIDE SEQUENCE</scope>
    <source>
        <strain evidence="3">DSM 19015</strain>
    </source>
</reference>
<evidence type="ECO:0000313" key="4">
    <source>
        <dbReference type="Proteomes" id="UP001055125"/>
    </source>
</evidence>
<dbReference type="PROSITE" id="PS50042">
    <property type="entry name" value="CNMP_BINDING_3"/>
    <property type="match status" value="1"/>
</dbReference>
<organism evidence="3 4">
    <name type="scientific">Methylobacterium iners</name>
    <dbReference type="NCBI Taxonomy" id="418707"/>
    <lineage>
        <taxon>Bacteria</taxon>
        <taxon>Pseudomonadati</taxon>
        <taxon>Pseudomonadota</taxon>
        <taxon>Alphaproteobacteria</taxon>
        <taxon>Hyphomicrobiales</taxon>
        <taxon>Methylobacteriaceae</taxon>
        <taxon>Methylobacterium</taxon>
    </lineage>
</organism>
<evidence type="ECO:0000259" key="2">
    <source>
        <dbReference type="PROSITE" id="PS50883"/>
    </source>
</evidence>
<dbReference type="InterPro" id="IPR035919">
    <property type="entry name" value="EAL_sf"/>
</dbReference>
<gene>
    <name evidence="3" type="ORF">OCOJLMKI_2815</name>
</gene>
<dbReference type="Pfam" id="PF00027">
    <property type="entry name" value="cNMP_binding"/>
    <property type="match status" value="1"/>
</dbReference>
<dbReference type="SUPFAM" id="SSF141868">
    <property type="entry name" value="EAL domain-like"/>
    <property type="match status" value="1"/>
</dbReference>
<dbReference type="SMART" id="SM00052">
    <property type="entry name" value="EAL"/>
    <property type="match status" value="1"/>
</dbReference>
<dbReference type="InterPro" id="IPR018488">
    <property type="entry name" value="cNMP-bd_CS"/>
</dbReference>
<dbReference type="PANTHER" id="PTHR33121:SF70">
    <property type="entry name" value="SIGNALING PROTEIN YKOW"/>
    <property type="match status" value="1"/>
</dbReference>
<dbReference type="PROSITE" id="PS00889">
    <property type="entry name" value="CNMP_BINDING_2"/>
    <property type="match status" value="1"/>
</dbReference>
<feature type="domain" description="Cyclic nucleotide-binding" evidence="1">
    <location>
        <begin position="1"/>
        <end position="88"/>
    </location>
</feature>
<keyword evidence="4" id="KW-1185">Reference proteome</keyword>
<name>A0ABQ4RZK3_9HYPH</name>
<dbReference type="Proteomes" id="UP001055125">
    <property type="component" value="Unassembled WGS sequence"/>
</dbReference>
<comment type="caution">
    <text evidence="3">The sequence shown here is derived from an EMBL/GenBank/DDBJ whole genome shotgun (WGS) entry which is preliminary data.</text>
</comment>
<dbReference type="PROSITE" id="PS50883">
    <property type="entry name" value="EAL"/>
    <property type="match status" value="1"/>
</dbReference>
<reference evidence="3" key="1">
    <citation type="journal article" date="2021" name="Front. Microbiol.">
        <title>Comprehensive Comparative Genomics and Phenotyping of Methylobacterium Species.</title>
        <authorList>
            <person name="Alessa O."/>
            <person name="Ogura Y."/>
            <person name="Fujitani Y."/>
            <person name="Takami H."/>
            <person name="Hayashi T."/>
            <person name="Sahin N."/>
            <person name="Tani A."/>
        </authorList>
    </citation>
    <scope>NUCLEOTIDE SEQUENCE</scope>
    <source>
        <strain evidence="3">DSM 19015</strain>
    </source>
</reference>
<dbReference type="InterPro" id="IPR000595">
    <property type="entry name" value="cNMP-bd_dom"/>
</dbReference>
<dbReference type="InterPro" id="IPR001633">
    <property type="entry name" value="EAL_dom"/>
</dbReference>
<dbReference type="Gene3D" id="2.60.120.10">
    <property type="entry name" value="Jelly Rolls"/>
    <property type="match status" value="1"/>
</dbReference>
<dbReference type="InterPro" id="IPR018490">
    <property type="entry name" value="cNMP-bd_dom_sf"/>
</dbReference>